<dbReference type="GO" id="GO:0006508">
    <property type="term" value="P:proteolysis"/>
    <property type="evidence" value="ECO:0007669"/>
    <property type="project" value="InterPro"/>
</dbReference>
<keyword evidence="5" id="KW-1185">Reference proteome</keyword>
<evidence type="ECO:0000313" key="4">
    <source>
        <dbReference type="EMBL" id="BDU76982.1"/>
    </source>
</evidence>
<dbReference type="InterPro" id="IPR000169">
    <property type="entry name" value="Pept_cys_AS"/>
</dbReference>
<dbReference type="PRINTS" id="PR00705">
    <property type="entry name" value="PAPAIN"/>
</dbReference>
<dbReference type="InterPro" id="IPR025660">
    <property type="entry name" value="Pept_his_AS"/>
</dbReference>
<organism evidence="4 5">
    <name type="scientific">Mesoterricola sediminis</name>
    <dbReference type="NCBI Taxonomy" id="2927980"/>
    <lineage>
        <taxon>Bacteria</taxon>
        <taxon>Pseudomonadati</taxon>
        <taxon>Acidobacteriota</taxon>
        <taxon>Holophagae</taxon>
        <taxon>Holophagales</taxon>
        <taxon>Holophagaceae</taxon>
        <taxon>Mesoterricola</taxon>
    </lineage>
</organism>
<protein>
    <recommendedName>
        <fullName evidence="3">Peptidase C1A papain C-terminal domain-containing protein</fullName>
    </recommendedName>
</protein>
<dbReference type="InterPro" id="IPR038765">
    <property type="entry name" value="Papain-like_cys_pep_sf"/>
</dbReference>
<dbReference type="RefSeq" id="WP_243334038.1">
    <property type="nucleotide sequence ID" value="NZ_AP027081.1"/>
</dbReference>
<gene>
    <name evidence="4" type="ORF">METESE_19400</name>
</gene>
<evidence type="ECO:0000259" key="3">
    <source>
        <dbReference type="SMART" id="SM00645"/>
    </source>
</evidence>
<accession>A0AA48GZN5</accession>
<dbReference type="InterPro" id="IPR000668">
    <property type="entry name" value="Peptidase_C1A_C"/>
</dbReference>
<dbReference type="Gene3D" id="3.90.70.10">
    <property type="entry name" value="Cysteine proteinases"/>
    <property type="match status" value="1"/>
</dbReference>
<evidence type="ECO:0000256" key="1">
    <source>
        <dbReference type="ARBA" id="ARBA00008455"/>
    </source>
</evidence>
<dbReference type="SUPFAM" id="SSF54001">
    <property type="entry name" value="Cysteine proteinases"/>
    <property type="match status" value="1"/>
</dbReference>
<dbReference type="Proteomes" id="UP001228113">
    <property type="component" value="Chromosome"/>
</dbReference>
<dbReference type="GO" id="GO:0008234">
    <property type="term" value="F:cysteine-type peptidase activity"/>
    <property type="evidence" value="ECO:0007669"/>
    <property type="project" value="InterPro"/>
</dbReference>
<keyword evidence="2" id="KW-0732">Signal</keyword>
<reference evidence="4" key="1">
    <citation type="journal article" date="2023" name="Int. J. Syst. Evol. Microbiol.">
        <title>Mesoterricola silvestris gen. nov., sp. nov., Mesoterricola sediminis sp. nov., Geothrix oryzae sp. nov., Geothrix edaphica sp. nov., Geothrix rubra sp. nov., and Geothrix limicola sp. nov., six novel members of Acidobacteriota isolated from soils.</title>
        <authorList>
            <person name="Itoh H."/>
            <person name="Sugisawa Y."/>
            <person name="Mise K."/>
            <person name="Xu Z."/>
            <person name="Kuniyasu M."/>
            <person name="Ushijima N."/>
            <person name="Kawano K."/>
            <person name="Kobayashi E."/>
            <person name="Shiratori Y."/>
            <person name="Masuda Y."/>
            <person name="Senoo K."/>
        </authorList>
    </citation>
    <scope>NUCLEOTIDE SEQUENCE</scope>
    <source>
        <strain evidence="4">W786</strain>
    </source>
</reference>
<dbReference type="EMBL" id="AP027081">
    <property type="protein sequence ID" value="BDU76982.1"/>
    <property type="molecule type" value="Genomic_DNA"/>
</dbReference>
<dbReference type="CDD" id="cd02248">
    <property type="entry name" value="Peptidase_C1A"/>
    <property type="match status" value="1"/>
</dbReference>
<evidence type="ECO:0000313" key="5">
    <source>
        <dbReference type="Proteomes" id="UP001228113"/>
    </source>
</evidence>
<dbReference type="InterPro" id="IPR013128">
    <property type="entry name" value="Peptidase_C1A"/>
</dbReference>
<comment type="similarity">
    <text evidence="1">Belongs to the peptidase C1 family.</text>
</comment>
<sequence>MKTTLLLSALMASLAALPAAAQGAGVQGFDAQLVAEVQDLRATLRQEARPFQVGVNPALEYDLAQLCGTRADLRPADYQAHAQGGYLNDEVLPAMVDLPTAYLGWASPARSQGGCGSCWAFATAATIESAVLRTAGAPQLREEGGRIVLSGDIAELSTQQVLSCNPWGYGCNGGWFAFDMFVPANQAKGSGYYPGIIPARDFPYVTRRSACTFEARTSYTPVSRWGYVGSGNTSPVDAIKAAIYAHGSVAACVYADRAFQAYTGGVFTSTGSAPINHAIQLVGWDDAKGAWLLKNSWGPNWGINGFMWIQYGANNVGTYAAWADN</sequence>
<dbReference type="SMART" id="SM00645">
    <property type="entry name" value="Pept_C1"/>
    <property type="match status" value="1"/>
</dbReference>
<feature type="domain" description="Peptidase C1A papain C-terminal" evidence="3">
    <location>
        <begin position="92"/>
        <end position="322"/>
    </location>
</feature>
<name>A0AA48GZN5_9BACT</name>
<proteinExistence type="inferred from homology"/>
<dbReference type="PROSITE" id="PS00139">
    <property type="entry name" value="THIOL_PROTEASE_CYS"/>
    <property type="match status" value="1"/>
</dbReference>
<dbReference type="Pfam" id="PF00112">
    <property type="entry name" value="Peptidase_C1"/>
    <property type="match status" value="1"/>
</dbReference>
<dbReference type="InterPro" id="IPR039417">
    <property type="entry name" value="Peptidase_C1A_papain-like"/>
</dbReference>
<feature type="chain" id="PRO_5041229982" description="Peptidase C1A papain C-terminal domain-containing protein" evidence="2">
    <location>
        <begin position="22"/>
        <end position="325"/>
    </location>
</feature>
<dbReference type="KEGG" id="msea:METESE_19400"/>
<dbReference type="PANTHER" id="PTHR12411">
    <property type="entry name" value="CYSTEINE PROTEASE FAMILY C1-RELATED"/>
    <property type="match status" value="1"/>
</dbReference>
<feature type="signal peptide" evidence="2">
    <location>
        <begin position="1"/>
        <end position="21"/>
    </location>
</feature>
<dbReference type="AlphaFoldDB" id="A0AA48GZN5"/>
<evidence type="ECO:0000256" key="2">
    <source>
        <dbReference type="SAM" id="SignalP"/>
    </source>
</evidence>
<dbReference type="PROSITE" id="PS00639">
    <property type="entry name" value="THIOL_PROTEASE_HIS"/>
    <property type="match status" value="1"/>
</dbReference>